<proteinExistence type="predicted"/>
<dbReference type="PANTHER" id="PTHR43685">
    <property type="entry name" value="GLYCOSYLTRANSFERASE"/>
    <property type="match status" value="1"/>
</dbReference>
<dbReference type="GO" id="GO:0016740">
    <property type="term" value="F:transferase activity"/>
    <property type="evidence" value="ECO:0007669"/>
    <property type="project" value="UniProtKB-KW"/>
</dbReference>
<gene>
    <name evidence="2" type="ORF">FXN65_26425</name>
</gene>
<dbReference type="KEGG" id="plal:FXN65_26425"/>
<accession>A0A5J6QTZ3</accession>
<dbReference type="Proteomes" id="UP000327179">
    <property type="component" value="Chromosome"/>
</dbReference>
<dbReference type="InterPro" id="IPR001173">
    <property type="entry name" value="Glyco_trans_2-like"/>
</dbReference>
<sequence>MESRVAILLCTYQGQRYLSEQLSSIEQQNHKNWIVWASDDGSHDNTQAILEDFQKRWGKSRVSIQSGPAGGFAANFLSLVSNVDVRADYYSFADQDDIWEPVKVQRAVGWLRSIPSHIPALYCARTTLVDEANREIGFSPFFGKPPCFANALVQNIGAGNTMVFNEAARNILRRAGDIDVVSHDWWAYLVVSGCGGKVYYDPSPSLRYRQHGRNLIGSNMSICARAARIQMMFAGVFREWNDRNVRALEKVRDELTPESKRALDLFLEARAGKFLPRIKGFLKSGVHRQTFLGNMGLILAAVFGKI</sequence>
<evidence type="ECO:0000259" key="1">
    <source>
        <dbReference type="Pfam" id="PF00535"/>
    </source>
</evidence>
<organism evidence="2 3">
    <name type="scientific">Metapseudomonas lalkuanensis</name>
    <dbReference type="NCBI Taxonomy" id="2604832"/>
    <lineage>
        <taxon>Bacteria</taxon>
        <taxon>Pseudomonadati</taxon>
        <taxon>Pseudomonadota</taxon>
        <taxon>Gammaproteobacteria</taxon>
        <taxon>Pseudomonadales</taxon>
        <taxon>Pseudomonadaceae</taxon>
        <taxon>Metapseudomonas</taxon>
    </lineage>
</organism>
<dbReference type="PANTHER" id="PTHR43685:SF2">
    <property type="entry name" value="GLYCOSYLTRANSFERASE 2-LIKE DOMAIN-CONTAINING PROTEIN"/>
    <property type="match status" value="1"/>
</dbReference>
<evidence type="ECO:0000313" key="3">
    <source>
        <dbReference type="Proteomes" id="UP000327179"/>
    </source>
</evidence>
<reference evidence="2 3" key="1">
    <citation type="submission" date="2019-08" db="EMBL/GenBank/DDBJ databases">
        <title>Whole-genome Sequencing of e-waste polymer degrading bacterium Pseudomonas sp. strain PE08.</title>
        <authorList>
            <person name="Kirdat K."/>
            <person name="Debbarma P."/>
            <person name="Narawade N."/>
            <person name="Suyal D."/>
            <person name="Thorat V."/>
            <person name="Shouche Y."/>
            <person name="Goel R."/>
            <person name="Yadav A."/>
        </authorList>
    </citation>
    <scope>NUCLEOTIDE SEQUENCE [LARGE SCALE GENOMIC DNA]</scope>
    <source>
        <strain evidence="2 3">PE08</strain>
    </source>
</reference>
<evidence type="ECO:0000313" key="2">
    <source>
        <dbReference type="EMBL" id="QEY65884.1"/>
    </source>
</evidence>
<protein>
    <submittedName>
        <fullName evidence="2">Glycosyltransferase family 2 protein</fullName>
    </submittedName>
</protein>
<dbReference type="SUPFAM" id="SSF53448">
    <property type="entry name" value="Nucleotide-diphospho-sugar transferases"/>
    <property type="match status" value="1"/>
</dbReference>
<dbReference type="AlphaFoldDB" id="A0A5J6QTZ3"/>
<dbReference type="Gene3D" id="3.90.550.10">
    <property type="entry name" value="Spore Coat Polysaccharide Biosynthesis Protein SpsA, Chain A"/>
    <property type="match status" value="1"/>
</dbReference>
<dbReference type="CDD" id="cd04196">
    <property type="entry name" value="GT_2_like_d"/>
    <property type="match status" value="1"/>
</dbReference>
<keyword evidence="2" id="KW-0808">Transferase</keyword>
<feature type="domain" description="Glycosyltransferase 2-like" evidence="1">
    <location>
        <begin position="7"/>
        <end position="115"/>
    </location>
</feature>
<name>A0A5J6QTZ3_9GAMM</name>
<dbReference type="EMBL" id="CP043311">
    <property type="protein sequence ID" value="QEY65884.1"/>
    <property type="molecule type" value="Genomic_DNA"/>
</dbReference>
<dbReference type="InterPro" id="IPR029044">
    <property type="entry name" value="Nucleotide-diphossugar_trans"/>
</dbReference>
<dbReference type="Pfam" id="PF00535">
    <property type="entry name" value="Glycos_transf_2"/>
    <property type="match status" value="1"/>
</dbReference>
<keyword evidence="3" id="KW-1185">Reference proteome</keyword>
<dbReference type="InterPro" id="IPR050834">
    <property type="entry name" value="Glycosyltransf_2"/>
</dbReference>